<dbReference type="EMBL" id="BART01018391">
    <property type="protein sequence ID" value="GAG74909.1"/>
    <property type="molecule type" value="Genomic_DNA"/>
</dbReference>
<dbReference type="AlphaFoldDB" id="X0ZZC7"/>
<comment type="caution">
    <text evidence="1">The sequence shown here is derived from an EMBL/GenBank/DDBJ whole genome shotgun (WGS) entry which is preliminary data.</text>
</comment>
<gene>
    <name evidence="1" type="ORF">S01H4_34728</name>
</gene>
<organism evidence="1">
    <name type="scientific">marine sediment metagenome</name>
    <dbReference type="NCBI Taxonomy" id="412755"/>
    <lineage>
        <taxon>unclassified sequences</taxon>
        <taxon>metagenomes</taxon>
        <taxon>ecological metagenomes</taxon>
    </lineage>
</organism>
<protein>
    <submittedName>
        <fullName evidence="1">Uncharacterized protein</fullName>
    </submittedName>
</protein>
<sequence length="97" mass="10786">MDLLPEFEKFVSLDPNDRYRVVGASPRELRNDVTFRTGSYETLGSPSLPLDFAYRADSKGEFVKDVAFLGLDVALVFVGGTAGKLARSAFPLFKQFF</sequence>
<evidence type="ECO:0000313" key="1">
    <source>
        <dbReference type="EMBL" id="GAG74909.1"/>
    </source>
</evidence>
<proteinExistence type="predicted"/>
<name>X0ZZC7_9ZZZZ</name>
<reference evidence="1" key="1">
    <citation type="journal article" date="2014" name="Front. Microbiol.">
        <title>High frequency of phylogenetically diverse reductive dehalogenase-homologous genes in deep subseafloor sedimentary metagenomes.</title>
        <authorList>
            <person name="Kawai M."/>
            <person name="Futagami T."/>
            <person name="Toyoda A."/>
            <person name="Takaki Y."/>
            <person name="Nishi S."/>
            <person name="Hori S."/>
            <person name="Arai W."/>
            <person name="Tsubouchi T."/>
            <person name="Morono Y."/>
            <person name="Uchiyama I."/>
            <person name="Ito T."/>
            <person name="Fujiyama A."/>
            <person name="Inagaki F."/>
            <person name="Takami H."/>
        </authorList>
    </citation>
    <scope>NUCLEOTIDE SEQUENCE</scope>
    <source>
        <strain evidence="1">Expedition CK06-06</strain>
    </source>
</reference>
<accession>X0ZZC7</accession>